<dbReference type="AlphaFoldDB" id="A0AAD3NNA2"/>
<organism evidence="1 2">
    <name type="scientific">Lates japonicus</name>
    <name type="common">Japanese lates</name>
    <dbReference type="NCBI Taxonomy" id="270547"/>
    <lineage>
        <taxon>Eukaryota</taxon>
        <taxon>Metazoa</taxon>
        <taxon>Chordata</taxon>
        <taxon>Craniata</taxon>
        <taxon>Vertebrata</taxon>
        <taxon>Euteleostomi</taxon>
        <taxon>Actinopterygii</taxon>
        <taxon>Neopterygii</taxon>
        <taxon>Teleostei</taxon>
        <taxon>Neoteleostei</taxon>
        <taxon>Acanthomorphata</taxon>
        <taxon>Carangaria</taxon>
        <taxon>Carangaria incertae sedis</taxon>
        <taxon>Centropomidae</taxon>
        <taxon>Lates</taxon>
    </lineage>
</organism>
<name>A0AAD3NNA2_LATJO</name>
<proteinExistence type="predicted"/>
<evidence type="ECO:0000313" key="1">
    <source>
        <dbReference type="EMBL" id="GLD75518.1"/>
    </source>
</evidence>
<accession>A0AAD3NNA2</accession>
<comment type="caution">
    <text evidence="1">The sequence shown here is derived from an EMBL/GenBank/DDBJ whole genome shotgun (WGS) entry which is preliminary data.</text>
</comment>
<dbReference type="Proteomes" id="UP001279410">
    <property type="component" value="Unassembled WGS sequence"/>
</dbReference>
<sequence>MPYIESLNLCGCSQPHRQRTQYAFVQDILSLRVLNLSLCKQITDRLGIGLYLKNLEHAPAGPPVSSKVLNLSFAEGYLARDDPPVTYDPPSSLNLRSCGITLRHRDNASGQGPLRCLDLMSPSVIRSGPEPKRHRPGLYQPGSLSLSSATSVMMLIM</sequence>
<evidence type="ECO:0000313" key="2">
    <source>
        <dbReference type="Proteomes" id="UP001279410"/>
    </source>
</evidence>
<keyword evidence="2" id="KW-1185">Reference proteome</keyword>
<dbReference type="EMBL" id="BRZM01003035">
    <property type="protein sequence ID" value="GLD75518.1"/>
    <property type="molecule type" value="Genomic_DNA"/>
</dbReference>
<protein>
    <submittedName>
        <fullName evidence="1">F-box/LRR-repeat protein 14-like protein</fullName>
    </submittedName>
</protein>
<reference evidence="1" key="1">
    <citation type="submission" date="2022-08" db="EMBL/GenBank/DDBJ databases">
        <title>Genome sequencing of akame (Lates japonicus).</title>
        <authorList>
            <person name="Hashiguchi Y."/>
            <person name="Takahashi H."/>
        </authorList>
    </citation>
    <scope>NUCLEOTIDE SEQUENCE</scope>
    <source>
        <strain evidence="1">Kochi</strain>
    </source>
</reference>
<gene>
    <name evidence="1" type="ORF">AKAME5_002685200</name>
</gene>